<reference evidence="2" key="2">
    <citation type="submission" date="2023-04" db="EMBL/GenBank/DDBJ databases">
        <authorList>
            <person name="Bruccoleri R.E."/>
            <person name="Oakeley E.J."/>
            <person name="Faust A.-M."/>
            <person name="Dessus-Babus S."/>
            <person name="Altorfer M."/>
            <person name="Burckhardt D."/>
            <person name="Oertli M."/>
            <person name="Naumann U."/>
            <person name="Petersen F."/>
            <person name="Wong J."/>
        </authorList>
    </citation>
    <scope>NUCLEOTIDE SEQUENCE</scope>
    <source>
        <strain evidence="2">GSM-AAB239-AS_SAM_17_03QT</strain>
        <tissue evidence="2">Leaf</tissue>
    </source>
</reference>
<name>A0AAX6DKM2_IRIPA</name>
<sequence>MRSWTRREKRMTMSLAPCLLSPTMMTTIGLVMDQATRRAPPRPTSQRMPALPGRTSLRDDLSHLAAPLQVSFKLVITRIYLFFLSIKVRDYCLRLRYPT</sequence>
<keyword evidence="1" id="KW-1133">Transmembrane helix</keyword>
<dbReference type="EMBL" id="JANAVB010043780">
    <property type="protein sequence ID" value="KAJ6792306.1"/>
    <property type="molecule type" value="Genomic_DNA"/>
</dbReference>
<organism evidence="2 3">
    <name type="scientific">Iris pallida</name>
    <name type="common">Sweet iris</name>
    <dbReference type="NCBI Taxonomy" id="29817"/>
    <lineage>
        <taxon>Eukaryota</taxon>
        <taxon>Viridiplantae</taxon>
        <taxon>Streptophyta</taxon>
        <taxon>Embryophyta</taxon>
        <taxon>Tracheophyta</taxon>
        <taxon>Spermatophyta</taxon>
        <taxon>Magnoliopsida</taxon>
        <taxon>Liliopsida</taxon>
        <taxon>Asparagales</taxon>
        <taxon>Iridaceae</taxon>
        <taxon>Iridoideae</taxon>
        <taxon>Irideae</taxon>
        <taxon>Iris</taxon>
    </lineage>
</organism>
<keyword evidence="3" id="KW-1185">Reference proteome</keyword>
<protein>
    <recommendedName>
        <fullName evidence="4">Secreted protein</fullName>
    </recommendedName>
</protein>
<evidence type="ECO:0000256" key="1">
    <source>
        <dbReference type="SAM" id="Phobius"/>
    </source>
</evidence>
<keyword evidence="1" id="KW-0812">Transmembrane</keyword>
<keyword evidence="1" id="KW-0472">Membrane</keyword>
<evidence type="ECO:0000313" key="2">
    <source>
        <dbReference type="EMBL" id="KAJ6792306.1"/>
    </source>
</evidence>
<comment type="caution">
    <text evidence="2">The sequence shown here is derived from an EMBL/GenBank/DDBJ whole genome shotgun (WGS) entry which is preliminary data.</text>
</comment>
<evidence type="ECO:0000313" key="3">
    <source>
        <dbReference type="Proteomes" id="UP001140949"/>
    </source>
</evidence>
<dbReference type="AlphaFoldDB" id="A0AAX6DKM2"/>
<accession>A0AAX6DKM2</accession>
<feature type="transmembrane region" description="Helical" evidence="1">
    <location>
        <begin position="62"/>
        <end position="86"/>
    </location>
</feature>
<dbReference type="Proteomes" id="UP001140949">
    <property type="component" value="Unassembled WGS sequence"/>
</dbReference>
<proteinExistence type="predicted"/>
<evidence type="ECO:0008006" key="4">
    <source>
        <dbReference type="Google" id="ProtNLM"/>
    </source>
</evidence>
<reference evidence="2" key="1">
    <citation type="journal article" date="2023" name="GigaByte">
        <title>Genome assembly of the bearded iris, Iris pallida Lam.</title>
        <authorList>
            <person name="Bruccoleri R.E."/>
            <person name="Oakeley E.J."/>
            <person name="Faust A.M.E."/>
            <person name="Altorfer M."/>
            <person name="Dessus-Babus S."/>
            <person name="Burckhardt D."/>
            <person name="Oertli M."/>
            <person name="Naumann U."/>
            <person name="Petersen F."/>
            <person name="Wong J."/>
        </authorList>
    </citation>
    <scope>NUCLEOTIDE SEQUENCE</scope>
    <source>
        <strain evidence="2">GSM-AAB239-AS_SAM_17_03QT</strain>
    </source>
</reference>
<gene>
    <name evidence="2" type="ORF">M6B38_239770</name>
</gene>